<keyword evidence="1" id="KW-0808">Transferase</keyword>
<dbReference type="Proteomes" id="UP000199671">
    <property type="component" value="Unassembled WGS sequence"/>
</dbReference>
<dbReference type="SUPFAM" id="SSF53613">
    <property type="entry name" value="Ribokinase-like"/>
    <property type="match status" value="1"/>
</dbReference>
<evidence type="ECO:0000256" key="1">
    <source>
        <dbReference type="ARBA" id="ARBA00022679"/>
    </source>
</evidence>
<dbReference type="PANTHER" id="PTHR10584">
    <property type="entry name" value="SUGAR KINASE"/>
    <property type="match status" value="1"/>
</dbReference>
<proteinExistence type="predicted"/>
<dbReference type="Gene3D" id="3.40.1190.20">
    <property type="match status" value="1"/>
</dbReference>
<dbReference type="InterPro" id="IPR011611">
    <property type="entry name" value="PfkB_dom"/>
</dbReference>
<dbReference type="EMBL" id="FNHU01000003">
    <property type="protein sequence ID" value="SDM53011.1"/>
    <property type="molecule type" value="Genomic_DNA"/>
</dbReference>
<organism evidence="4 5">
    <name type="scientific">Actinomyces ruminicola</name>
    <dbReference type="NCBI Taxonomy" id="332524"/>
    <lineage>
        <taxon>Bacteria</taxon>
        <taxon>Bacillati</taxon>
        <taxon>Actinomycetota</taxon>
        <taxon>Actinomycetes</taxon>
        <taxon>Actinomycetales</taxon>
        <taxon>Actinomycetaceae</taxon>
        <taxon>Actinomyces</taxon>
    </lineage>
</organism>
<keyword evidence="2 4" id="KW-0418">Kinase</keyword>
<dbReference type="Pfam" id="PF00294">
    <property type="entry name" value="PfkB"/>
    <property type="match status" value="1"/>
</dbReference>
<evidence type="ECO:0000313" key="4">
    <source>
        <dbReference type="EMBL" id="SDM53011.1"/>
    </source>
</evidence>
<feature type="domain" description="Carbohydrate kinase PfkB" evidence="3">
    <location>
        <begin position="26"/>
        <end position="307"/>
    </location>
</feature>
<gene>
    <name evidence="4" type="ORF">SAMN04487766_103203</name>
</gene>
<dbReference type="PANTHER" id="PTHR10584:SF166">
    <property type="entry name" value="RIBOKINASE"/>
    <property type="match status" value="1"/>
</dbReference>
<evidence type="ECO:0000313" key="5">
    <source>
        <dbReference type="Proteomes" id="UP000199671"/>
    </source>
</evidence>
<reference evidence="4 5" key="1">
    <citation type="submission" date="2016-10" db="EMBL/GenBank/DDBJ databases">
        <authorList>
            <person name="de Groot N.N."/>
        </authorList>
    </citation>
    <scope>NUCLEOTIDE SEQUENCE [LARGE SCALE GENOMIC DNA]</scope>
    <source>
        <strain evidence="4 5">KPR-7B</strain>
    </source>
</reference>
<evidence type="ECO:0000256" key="2">
    <source>
        <dbReference type="ARBA" id="ARBA00022777"/>
    </source>
</evidence>
<accession>A0A1G9TZI7</accession>
<evidence type="ECO:0000259" key="3">
    <source>
        <dbReference type="Pfam" id="PF00294"/>
    </source>
</evidence>
<name>A0A1G9TZI7_9ACTO</name>
<protein>
    <submittedName>
        <fullName evidence="4">Sugar or nucleoside kinase, ribokinase family</fullName>
    </submittedName>
</protein>
<dbReference type="GO" id="GO:0016301">
    <property type="term" value="F:kinase activity"/>
    <property type="evidence" value="ECO:0007669"/>
    <property type="project" value="UniProtKB-KW"/>
</dbReference>
<dbReference type="AlphaFoldDB" id="A0A1G9TZI7"/>
<dbReference type="InterPro" id="IPR029056">
    <property type="entry name" value="Ribokinase-like"/>
</dbReference>
<sequence>MSALRSTLINQGDGQRAMRRPACFISTGSVLIDLPLHVERIPAPGGAVTATSAGPTVGGGYTVVSAVARQGLPAALAATLGTGPNSAQVRETMMHDGVELLVDELVGDIGTCTTLIEPSGRRTFITTEGVEAEPQLEDLQRIELREGDWVYATGYDLVHRSSRDVLTSWLLGLPEGVGLVVDLGPVQPEIPDHVLLPILRRTTLLTGNHFETTQLTARLGSPEAMRRACPDGLLVRRTGVHGCVLWPADGDRIEVPGFARDVVDTTGAGDTHTGVLVVGLMDGLDVVAAARRANAAAAEAVSRIGPARAPRRDEIDAFLRE</sequence>